<proteinExistence type="predicted"/>
<accession>A0AAV9RJ31</accession>
<name>A0AAV9RJ31_9TELE</name>
<reference evidence="2 3" key="1">
    <citation type="submission" date="2021-06" db="EMBL/GenBank/DDBJ databases">
        <authorList>
            <person name="Palmer J.M."/>
        </authorList>
    </citation>
    <scope>NUCLEOTIDE SEQUENCE [LARGE SCALE GENOMIC DNA]</scope>
    <source>
        <strain evidence="2 3">MEX-2019</strain>
        <tissue evidence="2">Muscle</tissue>
    </source>
</reference>
<dbReference type="Proteomes" id="UP001311232">
    <property type="component" value="Unassembled WGS sequence"/>
</dbReference>
<gene>
    <name evidence="2" type="ORF">CRENBAI_017868</name>
</gene>
<evidence type="ECO:0000313" key="3">
    <source>
        <dbReference type="Proteomes" id="UP001311232"/>
    </source>
</evidence>
<organism evidence="2 3">
    <name type="scientific">Crenichthys baileyi</name>
    <name type="common">White River springfish</name>
    <dbReference type="NCBI Taxonomy" id="28760"/>
    <lineage>
        <taxon>Eukaryota</taxon>
        <taxon>Metazoa</taxon>
        <taxon>Chordata</taxon>
        <taxon>Craniata</taxon>
        <taxon>Vertebrata</taxon>
        <taxon>Euteleostomi</taxon>
        <taxon>Actinopterygii</taxon>
        <taxon>Neopterygii</taxon>
        <taxon>Teleostei</taxon>
        <taxon>Neoteleostei</taxon>
        <taxon>Acanthomorphata</taxon>
        <taxon>Ovalentaria</taxon>
        <taxon>Atherinomorphae</taxon>
        <taxon>Cyprinodontiformes</taxon>
        <taxon>Goodeidae</taxon>
        <taxon>Crenichthys</taxon>
    </lineage>
</organism>
<dbReference type="AlphaFoldDB" id="A0AAV9RJ31"/>
<dbReference type="EMBL" id="JAHHUM010001771">
    <property type="protein sequence ID" value="KAK5608953.1"/>
    <property type="molecule type" value="Genomic_DNA"/>
</dbReference>
<comment type="caution">
    <text evidence="2">The sequence shown here is derived from an EMBL/GenBank/DDBJ whole genome shotgun (WGS) entry which is preliminary data.</text>
</comment>
<keyword evidence="3" id="KW-1185">Reference proteome</keyword>
<sequence>MAMILSREILQLFLGGSQGIQKGYIASEFLVCPGVSSQRDVPQETSNGEVLRRDSDQMTEPPHVFSSGSTSPPDYGTATMTRHSTGVFQFLNATLKRYENYDYPTMVRGFGVSGQILSNPVALMVRSFAATTAYLYG</sequence>
<protein>
    <submittedName>
        <fullName evidence="2">Uncharacterized protein</fullName>
    </submittedName>
</protein>
<evidence type="ECO:0000313" key="2">
    <source>
        <dbReference type="EMBL" id="KAK5608953.1"/>
    </source>
</evidence>
<evidence type="ECO:0000256" key="1">
    <source>
        <dbReference type="SAM" id="MobiDB-lite"/>
    </source>
</evidence>
<feature type="region of interest" description="Disordered" evidence="1">
    <location>
        <begin position="54"/>
        <end position="74"/>
    </location>
</feature>